<organism evidence="2">
    <name type="scientific">Psilocybe cubensis</name>
    <name type="common">Psychedelic mushroom</name>
    <name type="synonym">Stropharia cubensis</name>
    <dbReference type="NCBI Taxonomy" id="181762"/>
    <lineage>
        <taxon>Eukaryota</taxon>
        <taxon>Fungi</taxon>
        <taxon>Dikarya</taxon>
        <taxon>Basidiomycota</taxon>
        <taxon>Agaricomycotina</taxon>
        <taxon>Agaricomycetes</taxon>
        <taxon>Agaricomycetidae</taxon>
        <taxon>Agaricales</taxon>
        <taxon>Agaricineae</taxon>
        <taxon>Strophariaceae</taxon>
        <taxon>Psilocybe</taxon>
    </lineage>
</organism>
<feature type="compositionally biased region" description="Basic and acidic residues" evidence="1">
    <location>
        <begin position="342"/>
        <end position="376"/>
    </location>
</feature>
<proteinExistence type="predicted"/>
<feature type="compositionally biased region" description="Polar residues" evidence="1">
    <location>
        <begin position="285"/>
        <end position="295"/>
    </location>
</feature>
<dbReference type="EMBL" id="JAFIQS010000020">
    <property type="protein sequence ID" value="KAG5162244.1"/>
    <property type="molecule type" value="Genomic_DNA"/>
</dbReference>
<gene>
    <name evidence="2" type="ORF">JR316_012907</name>
</gene>
<feature type="region of interest" description="Disordered" evidence="1">
    <location>
        <begin position="266"/>
        <end position="304"/>
    </location>
</feature>
<feature type="compositionally biased region" description="Polar residues" evidence="1">
    <location>
        <begin position="432"/>
        <end position="447"/>
    </location>
</feature>
<dbReference type="AlphaFoldDB" id="A0A8H8CES6"/>
<comment type="caution">
    <text evidence="2">The sequence shown here is derived from an EMBL/GenBank/DDBJ whole genome shotgun (WGS) entry which is preliminary data.</text>
</comment>
<evidence type="ECO:0000313" key="2">
    <source>
        <dbReference type="EMBL" id="KAG5162244.1"/>
    </source>
</evidence>
<evidence type="ECO:0000256" key="1">
    <source>
        <dbReference type="SAM" id="MobiDB-lite"/>
    </source>
</evidence>
<feature type="region of interest" description="Disordered" evidence="1">
    <location>
        <begin position="321"/>
        <end position="457"/>
    </location>
</feature>
<accession>A0A8H8CES6</accession>
<feature type="compositionally biased region" description="Basic and acidic residues" evidence="1">
    <location>
        <begin position="394"/>
        <end position="412"/>
    </location>
</feature>
<sequence length="535" mass="58866">MSLFSGNRLFRPTSTIVHPLNIPIMHSLNFSDLQDYIQHIPYNTNPVALCEQSNTNGDPAPLEAANTPLTGSSSIYHQPSRLRLDPEVLASIKRLIEEVEEEMGVNYLDLVKTPEASGAGIYNSWISTSQTIPLVHSTSHSIQQSTPEEIEDSYDPRNGFEPPAATAAIPTQISTFPELLNSRNTASLSRRRGVETSISMSMPVMGQAGPSRWHQEERAYGEPIQPSIDRSVWLEHDMKGTSSYPEYTELPGSSTHNTLRDTIDVSSYHRNNGTNRSLELDMVPVQNTQNTNGDEMSTPPPPHVWGSADAAQYQGMFYDHAQPWFQPGEGSNTHHPSTSFSSEREKKETIKTGSIKDGREELRSRLTNEPVERQDIDEAQTNDGGCGECPAEGHGQKIGRDEIASQKRRREDSDSEIESAGGPRQPRKSKVNESPDSIPGNISTAVQGSRGKPRNLNPRAPAMMRSYAHALTPLTMPEAKEGGFIALVTAGTKEASKAFGHHQMPVDMDSMTMVTGFPDATKKKGLRGRKKLKAS</sequence>
<feature type="compositionally biased region" description="Polar residues" evidence="1">
    <location>
        <begin position="266"/>
        <end position="277"/>
    </location>
</feature>
<name>A0A8H8CES6_PSICU</name>
<protein>
    <submittedName>
        <fullName evidence="2">Uncharacterized protein</fullName>
    </submittedName>
</protein>
<reference evidence="2" key="1">
    <citation type="submission" date="2021-02" db="EMBL/GenBank/DDBJ databases">
        <title>Psilocybe cubensis genome.</title>
        <authorList>
            <person name="Mckernan K.J."/>
            <person name="Crawford S."/>
            <person name="Trippe A."/>
            <person name="Kane L.T."/>
            <person name="Mclaughlin S."/>
        </authorList>
    </citation>
    <scope>NUCLEOTIDE SEQUENCE [LARGE SCALE GENOMIC DNA]</scope>
    <source>
        <strain evidence="2">MGC-MH-2018</strain>
    </source>
</reference>
<feature type="compositionally biased region" description="Polar residues" evidence="1">
    <location>
        <begin position="329"/>
        <end position="341"/>
    </location>
</feature>